<evidence type="ECO:0000259" key="1">
    <source>
        <dbReference type="PROSITE" id="PS51094"/>
    </source>
</evidence>
<feature type="domain" description="PTS EIIA type-2" evidence="1">
    <location>
        <begin position="6"/>
        <end position="152"/>
    </location>
</feature>
<gene>
    <name evidence="2" type="ORF">MNBD_NITROSPINAE02-2008</name>
</gene>
<name>A0A3B1C8X6_9ZZZZ</name>
<evidence type="ECO:0000313" key="2">
    <source>
        <dbReference type="EMBL" id="VAX24612.1"/>
    </source>
</evidence>
<proteinExistence type="predicted"/>
<dbReference type="InterPro" id="IPR051541">
    <property type="entry name" value="PTS_SugarTrans_NitroReg"/>
</dbReference>
<dbReference type="SUPFAM" id="SSF55804">
    <property type="entry name" value="Phoshotransferase/anion transport protein"/>
    <property type="match status" value="1"/>
</dbReference>
<dbReference type="PANTHER" id="PTHR47738">
    <property type="entry name" value="PTS SYSTEM FRUCTOSE-LIKE EIIA COMPONENT-RELATED"/>
    <property type="match status" value="1"/>
</dbReference>
<dbReference type="CDD" id="cd00211">
    <property type="entry name" value="PTS_IIA_fru"/>
    <property type="match status" value="1"/>
</dbReference>
<organism evidence="2">
    <name type="scientific">hydrothermal vent metagenome</name>
    <dbReference type="NCBI Taxonomy" id="652676"/>
    <lineage>
        <taxon>unclassified sequences</taxon>
        <taxon>metagenomes</taxon>
        <taxon>ecological metagenomes</taxon>
    </lineage>
</organism>
<sequence>MLKITEYLTSDLVQTGIKPKDKKHVCEIMVDMLIEKGKISADRKQILMEKLLEREALSSTGIGQGVAIPHASGENIDNMLVAVGQVPEGVEFESIDGAPVNLVFMIIGSERSAREHLQLLAAIVRACKNHCLVEKLLVSASANEVYGHIKDFCKG</sequence>
<dbReference type="Pfam" id="PF00359">
    <property type="entry name" value="PTS_EIIA_2"/>
    <property type="match status" value="1"/>
</dbReference>
<accession>A0A3B1C8X6</accession>
<dbReference type="Gene3D" id="3.40.930.10">
    <property type="entry name" value="Mannitol-specific EII, Chain A"/>
    <property type="match status" value="1"/>
</dbReference>
<dbReference type="EMBL" id="UOGE01000096">
    <property type="protein sequence ID" value="VAX24612.1"/>
    <property type="molecule type" value="Genomic_DNA"/>
</dbReference>
<dbReference type="InterPro" id="IPR002178">
    <property type="entry name" value="PTS_EIIA_type-2_dom"/>
</dbReference>
<dbReference type="PROSITE" id="PS00372">
    <property type="entry name" value="PTS_EIIA_TYPE_2_HIS"/>
    <property type="match status" value="1"/>
</dbReference>
<reference evidence="2" key="1">
    <citation type="submission" date="2018-06" db="EMBL/GenBank/DDBJ databases">
        <authorList>
            <person name="Zhirakovskaya E."/>
        </authorList>
    </citation>
    <scope>NUCLEOTIDE SEQUENCE</scope>
</reference>
<dbReference type="PROSITE" id="PS51094">
    <property type="entry name" value="PTS_EIIA_TYPE_2"/>
    <property type="match status" value="1"/>
</dbReference>
<protein>
    <recommendedName>
        <fullName evidence="1">PTS EIIA type-2 domain-containing protein</fullName>
    </recommendedName>
</protein>
<dbReference type="AlphaFoldDB" id="A0A3B1C8X6"/>
<dbReference type="InterPro" id="IPR016152">
    <property type="entry name" value="PTrfase/Anion_transptr"/>
</dbReference>